<dbReference type="GO" id="GO:0030058">
    <property type="term" value="F:aliphatic amine dehydrogenase activity"/>
    <property type="evidence" value="ECO:0007669"/>
    <property type="project" value="InterPro"/>
</dbReference>
<evidence type="ECO:0000256" key="3">
    <source>
        <dbReference type="ARBA" id="ARBA00022448"/>
    </source>
</evidence>
<evidence type="ECO:0000256" key="12">
    <source>
        <dbReference type="PIRSR" id="PIRSR000192-3"/>
    </source>
</evidence>
<dbReference type="SUPFAM" id="SSF57561">
    <property type="entry name" value="Methylamine dehydrogenase, L chain"/>
    <property type="match status" value="1"/>
</dbReference>
<comment type="caution">
    <text evidence="17">The sequence shown here is derived from an EMBL/GenBank/DDBJ whole genome shotgun (WGS) entry which is preliminary data.</text>
</comment>
<evidence type="ECO:0000256" key="15">
    <source>
        <dbReference type="PIRSR" id="PIRSR000192-6"/>
    </source>
</evidence>
<evidence type="ECO:0000256" key="14">
    <source>
        <dbReference type="PIRSR" id="PIRSR000192-5"/>
    </source>
</evidence>
<feature type="disulfide bond" evidence="13">
    <location>
        <begin position="64"/>
        <end position="129"/>
    </location>
</feature>
<evidence type="ECO:0000256" key="4">
    <source>
        <dbReference type="ARBA" id="ARBA00022709"/>
    </source>
</evidence>
<evidence type="ECO:0000313" key="18">
    <source>
        <dbReference type="Proteomes" id="UP000438874"/>
    </source>
</evidence>
<dbReference type="AlphaFoldDB" id="A0A6H9GLK8"/>
<reference evidence="17 18" key="1">
    <citation type="submission" date="2019-02" db="EMBL/GenBank/DDBJ databases">
        <title>Draft genome sequence of Arthrospira platensis NIES-3787.</title>
        <authorList>
            <person name="Yamaguchi H."/>
            <person name="Suzuki S."/>
            <person name="Kawachi M."/>
        </authorList>
    </citation>
    <scope>NUCLEOTIDE SEQUENCE [LARGE SCALE GENOMIC DNA]</scope>
    <source>
        <strain evidence="17 18">NIES-3787</strain>
    </source>
</reference>
<feature type="site" description="Transition state stabilizer" evidence="12">
    <location>
        <position position="161"/>
    </location>
</feature>
<dbReference type="InterPro" id="IPR013504">
    <property type="entry name" value="MADH/AADH_Ltc_C_dom"/>
</dbReference>
<organism evidence="17 18">
    <name type="scientific">Microcystis aeruginosa NIES-3787</name>
    <dbReference type="NCBI Taxonomy" id="2517782"/>
    <lineage>
        <taxon>Bacteria</taxon>
        <taxon>Bacillati</taxon>
        <taxon>Cyanobacteriota</taxon>
        <taxon>Cyanophyceae</taxon>
        <taxon>Oscillatoriophycideae</taxon>
        <taxon>Chroococcales</taxon>
        <taxon>Microcystaceae</taxon>
        <taxon>Microcystis</taxon>
    </lineage>
</organism>
<evidence type="ECO:0000313" key="17">
    <source>
        <dbReference type="EMBL" id="GCL47286.1"/>
    </source>
</evidence>
<protein>
    <submittedName>
        <fullName evidence="17">Aralkylamine dehydrogenase light chain</fullName>
    </submittedName>
</protein>
<evidence type="ECO:0000256" key="1">
    <source>
        <dbReference type="ARBA" id="ARBA00004418"/>
    </source>
</evidence>
<comment type="subcellular location">
    <subcellularLocation>
        <location evidence="1">Periplasm</location>
    </subcellularLocation>
</comment>
<comment type="similarity">
    <text evidence="2">Belongs to the aromatic amine dehydrogenase light chain family.</text>
</comment>
<evidence type="ECO:0000256" key="8">
    <source>
        <dbReference type="ARBA" id="ARBA00023002"/>
    </source>
</evidence>
<dbReference type="EMBL" id="BJCH01000039">
    <property type="protein sequence ID" value="GCL47286.1"/>
    <property type="molecule type" value="Genomic_DNA"/>
</dbReference>
<feature type="disulfide bond" evidence="13">
    <location>
        <begin position="80"/>
        <end position="124"/>
    </location>
</feature>
<keyword evidence="5" id="KW-0732">Signal</keyword>
<evidence type="ECO:0000256" key="11">
    <source>
        <dbReference type="PIRSR" id="PIRSR000192-2"/>
    </source>
</evidence>
<dbReference type="Proteomes" id="UP000438874">
    <property type="component" value="Unassembled WGS sequence"/>
</dbReference>
<keyword evidence="9" id="KW-1015">Disulfide bond</keyword>
<name>A0A6H9GLK8_MICAE</name>
<feature type="modified residue" description="Tryptophylquinone" evidence="15">
    <location>
        <position position="98"/>
    </location>
</feature>
<dbReference type="InterPro" id="IPR016008">
    <property type="entry name" value="Amine_DH_Ltc"/>
</dbReference>
<dbReference type="Gene3D" id="2.60.30.10">
    <property type="entry name" value="Methylamine/Aralkylamine dehydrogenase light chain"/>
    <property type="match status" value="1"/>
</dbReference>
<evidence type="ECO:0000256" key="5">
    <source>
        <dbReference type="ARBA" id="ARBA00022729"/>
    </source>
</evidence>
<proteinExistence type="inferred from homology"/>
<keyword evidence="6" id="KW-0574">Periplasm</keyword>
<feature type="binding site" evidence="11">
    <location>
        <begin position="145"/>
        <end position="147"/>
    </location>
    <ligand>
        <name>substrate</name>
    </ligand>
</feature>
<gene>
    <name evidence="17" type="primary">aauA</name>
    <name evidence="17" type="ORF">NIES3787_29920</name>
</gene>
<feature type="disulfide bond" evidence="13">
    <location>
        <begin position="79"/>
        <end position="127"/>
    </location>
</feature>
<evidence type="ECO:0000259" key="16">
    <source>
        <dbReference type="Pfam" id="PF02975"/>
    </source>
</evidence>
<dbReference type="InterPro" id="IPR036560">
    <property type="entry name" value="MADH/AADH_L_sf"/>
</dbReference>
<accession>A0A6H9GLK8</accession>
<dbReference type="PIRSF" id="PIRSF000192">
    <property type="entry name" value="Amine_dh_beta"/>
    <property type="match status" value="1"/>
</dbReference>
<sequence>MKWFDDFFEIKTRQAAQSMSRRNALTRLGNLLVGTALVLPVLPFDRVGSHAHAAPKKGPDDTSCDYWRYCALDGFVCTCCGGTVSSCPPGTEVSKVTWVGTCRNPANGKDYLISYNDCCGATMCGQCFCNKNERERPAYRMGVHNDINWCMSNASNTYHCTVAAIVGVGDPKG</sequence>
<evidence type="ECO:0000256" key="2">
    <source>
        <dbReference type="ARBA" id="ARBA00010711"/>
    </source>
</evidence>
<feature type="cross-link" description="Tryptophan tryptophylquinone (Trp-Trp)" evidence="14">
    <location>
        <begin position="98"/>
        <end position="149"/>
    </location>
</feature>
<keyword evidence="8" id="KW-0560">Oxidoreductase</keyword>
<feature type="domain" description="Methylamine/Aralkylamine dehydrogenase light chain C-terminal" evidence="16">
    <location>
        <begin position="60"/>
        <end position="167"/>
    </location>
</feature>
<evidence type="ECO:0000256" key="9">
    <source>
        <dbReference type="ARBA" id="ARBA00023157"/>
    </source>
</evidence>
<keyword evidence="7" id="KW-0249">Electron transport</keyword>
<feature type="active site" description="Proton acceptor" evidence="10">
    <location>
        <position position="117"/>
    </location>
</feature>
<feature type="disulfide bond" evidence="13">
    <location>
        <begin position="77"/>
        <end position="160"/>
    </location>
</feature>
<dbReference type="GO" id="GO:0009308">
    <property type="term" value="P:amine metabolic process"/>
    <property type="evidence" value="ECO:0007669"/>
    <property type="project" value="InterPro"/>
</dbReference>
<feature type="active site" description="Tryptophylquinone 6'-substrate hemiaminal intermediate" evidence="10">
    <location>
        <position position="98"/>
    </location>
</feature>
<evidence type="ECO:0000256" key="7">
    <source>
        <dbReference type="ARBA" id="ARBA00022982"/>
    </source>
</evidence>
<evidence type="ECO:0000256" key="10">
    <source>
        <dbReference type="PIRSR" id="PIRSR000192-1"/>
    </source>
</evidence>
<keyword evidence="4" id="KW-0824">TTQ</keyword>
<feature type="disulfide bond" evidence="13">
    <location>
        <begin position="87"/>
        <end position="118"/>
    </location>
</feature>
<evidence type="ECO:0000256" key="13">
    <source>
        <dbReference type="PIRSR" id="PIRSR000192-4"/>
    </source>
</evidence>
<keyword evidence="3" id="KW-0813">Transport</keyword>
<dbReference type="GO" id="GO:0042597">
    <property type="term" value="C:periplasmic space"/>
    <property type="evidence" value="ECO:0007669"/>
    <property type="project" value="UniProtKB-SubCell"/>
</dbReference>
<feature type="binding site" evidence="11">
    <location>
        <position position="73"/>
    </location>
    <ligand>
        <name>substrate</name>
    </ligand>
</feature>
<feature type="disulfide bond" evidence="13">
    <location>
        <begin position="119"/>
        <end position="150"/>
    </location>
</feature>
<feature type="disulfide bond" evidence="13">
    <location>
        <begin position="70"/>
        <end position="102"/>
    </location>
</feature>
<dbReference type="Pfam" id="PF02975">
    <property type="entry name" value="Me-amine-dh_L"/>
    <property type="match status" value="1"/>
</dbReference>
<evidence type="ECO:0000256" key="6">
    <source>
        <dbReference type="ARBA" id="ARBA00022764"/>
    </source>
</evidence>